<dbReference type="SUPFAM" id="SSF52266">
    <property type="entry name" value="SGNH hydrolase"/>
    <property type="match status" value="1"/>
</dbReference>
<reference evidence="1 2" key="1">
    <citation type="submission" date="2015-03" db="EMBL/GenBank/DDBJ databases">
        <title>Genomics and transcriptomics of the oil-accumulating basidiomycete yeast T. oleaginosus allow insights into substrate utilization and the diverse evolutionary trajectories of mating systems in fungi.</title>
        <authorList>
            <consortium name="DOE Joint Genome Institute"/>
            <person name="Kourist R."/>
            <person name="Kracht O."/>
            <person name="Bracharz F."/>
            <person name="Lipzen A."/>
            <person name="Nolan M."/>
            <person name="Ohm R."/>
            <person name="Grigoriev I."/>
            <person name="Sun S."/>
            <person name="Heitman J."/>
            <person name="Bruck T."/>
            <person name="Nowrousian M."/>
        </authorList>
    </citation>
    <scope>NUCLEOTIDE SEQUENCE [LARGE SCALE GENOMIC DNA]</scope>
    <source>
        <strain evidence="1 2">IBC0246</strain>
    </source>
</reference>
<dbReference type="OrthoDB" id="544608at2759"/>
<dbReference type="Proteomes" id="UP000053611">
    <property type="component" value="Unassembled WGS sequence"/>
</dbReference>
<dbReference type="GeneID" id="28983132"/>
<name>A0A0J1B8I4_9TREE</name>
<accession>A0A0J1B8I4</accession>
<sequence>MSFTVTEVGASESQTPAAVLPPYIPGMEGGECSLCAVNPALCEELGPNNAIRGLGYRGENARLRRMLARLRSGKPFNVAVVGGSVSKGYSIFSHHPNVDPRNMHRIVFDHLNAKFPGKGEPKIEGESAKAEGRNGITNGALGATGTDYFQYCFGESIPDDVDLVLIEQAINDHRKLEFAEHYEQLVRSLLDLPGQPAIINIHAFGLIFENIATGGDMHLGTAEYYDIPTINLRNIFLPQILEDPEAIKDLFCKDRKEVRDELEVYDLRHVCERGHRIAGNLTSAYIDMQLCEMDRIERAAGHSRVDELYPLPRLPRQGFNQRFEAGKTMPKLKPNCFTMNAEKNKLVPSKSDGWREWFHPDVPSKKYMIADKPGASISVKFRTSLGRVELHYLTSGTFGLGSVDCSVDGGQKRRFDGHENLRPGVNVGRAKVLAEGLAPGEHELTCVLLDQTAHPGGGKEFRLISVLSV</sequence>
<organism evidence="1 2">
    <name type="scientific">Cutaneotrichosporon oleaginosum</name>
    <dbReference type="NCBI Taxonomy" id="879819"/>
    <lineage>
        <taxon>Eukaryota</taxon>
        <taxon>Fungi</taxon>
        <taxon>Dikarya</taxon>
        <taxon>Basidiomycota</taxon>
        <taxon>Agaricomycotina</taxon>
        <taxon>Tremellomycetes</taxon>
        <taxon>Trichosporonales</taxon>
        <taxon>Trichosporonaceae</taxon>
        <taxon>Cutaneotrichosporon</taxon>
    </lineage>
</organism>
<dbReference type="PANTHER" id="PTHR34407">
    <property type="entry name" value="EXPRESSED PROTEIN"/>
    <property type="match status" value="1"/>
</dbReference>
<keyword evidence="2" id="KW-1185">Reference proteome</keyword>
<dbReference type="CDD" id="cd00229">
    <property type="entry name" value="SGNH_hydrolase"/>
    <property type="match status" value="1"/>
</dbReference>
<proteinExistence type="predicted"/>
<feature type="non-terminal residue" evidence="1">
    <location>
        <position position="1"/>
    </location>
</feature>
<dbReference type="RefSeq" id="XP_018280580.1">
    <property type="nucleotide sequence ID" value="XM_018422529.1"/>
</dbReference>
<evidence type="ECO:0000313" key="2">
    <source>
        <dbReference type="Proteomes" id="UP000053611"/>
    </source>
</evidence>
<gene>
    <name evidence="1" type="ORF">CC85DRAFT_283862</name>
</gene>
<dbReference type="EMBL" id="KQ087189">
    <property type="protein sequence ID" value="KLT44089.1"/>
    <property type="molecule type" value="Genomic_DNA"/>
</dbReference>
<evidence type="ECO:0000313" key="1">
    <source>
        <dbReference type="EMBL" id="KLT44089.1"/>
    </source>
</evidence>
<dbReference type="PANTHER" id="PTHR34407:SF1">
    <property type="entry name" value="SGNH HYDROLASE-TYPE ESTERASE DOMAIN-CONTAINING PROTEIN"/>
    <property type="match status" value="1"/>
</dbReference>
<dbReference type="AlphaFoldDB" id="A0A0J1B8I4"/>
<protein>
    <submittedName>
        <fullName evidence="1">CAP64-like protein</fullName>
    </submittedName>
</protein>